<dbReference type="InterPro" id="IPR036388">
    <property type="entry name" value="WH-like_DNA-bd_sf"/>
</dbReference>
<proteinExistence type="predicted"/>
<name>A7E5K0_SCLS1</name>
<evidence type="ECO:0000313" key="4">
    <source>
        <dbReference type="EMBL" id="EDN91172.1"/>
    </source>
</evidence>
<dbReference type="InParanoid" id="A7E5K0"/>
<dbReference type="Proteomes" id="UP000001312">
    <property type="component" value="Unassembled WGS sequence"/>
</dbReference>
<feature type="region of interest" description="Disordered" evidence="2">
    <location>
        <begin position="721"/>
        <end position="740"/>
    </location>
</feature>
<feature type="compositionally biased region" description="Polar residues" evidence="2">
    <location>
        <begin position="725"/>
        <end position="740"/>
    </location>
</feature>
<protein>
    <recommendedName>
        <fullName evidence="3">RFX-type winged-helix domain-containing protein</fullName>
    </recommendedName>
</protein>
<dbReference type="GeneID" id="5495079"/>
<evidence type="ECO:0000313" key="5">
    <source>
        <dbReference type="Proteomes" id="UP000001312"/>
    </source>
</evidence>
<organism evidence="4 5">
    <name type="scientific">Sclerotinia sclerotiorum (strain ATCC 18683 / 1980 / Ss-1)</name>
    <name type="common">White mold</name>
    <name type="synonym">Whetzelinia sclerotiorum</name>
    <dbReference type="NCBI Taxonomy" id="665079"/>
    <lineage>
        <taxon>Eukaryota</taxon>
        <taxon>Fungi</taxon>
        <taxon>Dikarya</taxon>
        <taxon>Ascomycota</taxon>
        <taxon>Pezizomycotina</taxon>
        <taxon>Leotiomycetes</taxon>
        <taxon>Helotiales</taxon>
        <taxon>Sclerotiniaceae</taxon>
        <taxon>Sclerotinia</taxon>
    </lineage>
</organism>
<dbReference type="InterPro" id="IPR036390">
    <property type="entry name" value="WH_DNA-bd_sf"/>
</dbReference>
<dbReference type="OMA" id="MIWLREN"/>
<dbReference type="SUPFAM" id="SSF46785">
    <property type="entry name" value="Winged helix' DNA-binding domain"/>
    <property type="match status" value="1"/>
</dbReference>
<dbReference type="InterPro" id="IPR057321">
    <property type="entry name" value="RFX1-4/6/8-like_BCD"/>
</dbReference>
<feature type="region of interest" description="Disordered" evidence="2">
    <location>
        <begin position="633"/>
        <end position="680"/>
    </location>
</feature>
<feature type="region of interest" description="Disordered" evidence="2">
    <location>
        <begin position="92"/>
        <end position="149"/>
    </location>
</feature>
<feature type="compositionally biased region" description="Basic residues" evidence="2">
    <location>
        <begin position="1"/>
        <end position="10"/>
    </location>
</feature>
<dbReference type="GO" id="GO:0000981">
    <property type="term" value="F:DNA-binding transcription factor activity, RNA polymerase II-specific"/>
    <property type="evidence" value="ECO:0000318"/>
    <property type="project" value="GO_Central"/>
</dbReference>
<dbReference type="KEGG" id="ssl:SS1G_00575"/>
<dbReference type="eggNOG" id="KOG3712">
    <property type="taxonomic scope" value="Eukaryota"/>
</dbReference>
<feature type="region of interest" description="Disordered" evidence="2">
    <location>
        <begin position="1"/>
        <end position="29"/>
    </location>
</feature>
<dbReference type="InterPro" id="IPR039779">
    <property type="entry name" value="RFX-like"/>
</dbReference>
<dbReference type="HOGENOM" id="CLU_011526_0_0_1"/>
<dbReference type="PANTHER" id="PTHR12619">
    <property type="entry name" value="RFX TRANSCRIPTION FACTOR FAMILY"/>
    <property type="match status" value="1"/>
</dbReference>
<feature type="compositionally biased region" description="Polar residues" evidence="2">
    <location>
        <begin position="134"/>
        <end position="149"/>
    </location>
</feature>
<evidence type="ECO:0000259" key="3">
    <source>
        <dbReference type="PROSITE" id="PS51526"/>
    </source>
</evidence>
<dbReference type="PANTHER" id="PTHR12619:SF5">
    <property type="entry name" value="TRANSCRIPTION FACTOR RFX4"/>
    <property type="match status" value="1"/>
</dbReference>
<feature type="region of interest" description="Disordered" evidence="2">
    <location>
        <begin position="313"/>
        <end position="333"/>
    </location>
</feature>
<dbReference type="GO" id="GO:0006357">
    <property type="term" value="P:regulation of transcription by RNA polymerase II"/>
    <property type="evidence" value="ECO:0000318"/>
    <property type="project" value="GO_Central"/>
</dbReference>
<dbReference type="RefSeq" id="XP_001598486.1">
    <property type="nucleotide sequence ID" value="XM_001598436.1"/>
</dbReference>
<dbReference type="Pfam" id="PF25340">
    <property type="entry name" value="BCD_RFX"/>
    <property type="match status" value="1"/>
</dbReference>
<evidence type="ECO:0000256" key="2">
    <source>
        <dbReference type="SAM" id="MobiDB-lite"/>
    </source>
</evidence>
<evidence type="ECO:0000256" key="1">
    <source>
        <dbReference type="ARBA" id="ARBA00023125"/>
    </source>
</evidence>
<keyword evidence="5" id="KW-1185">Reference proteome</keyword>
<dbReference type="Pfam" id="PF02257">
    <property type="entry name" value="RFX_DNA_binding"/>
    <property type="match status" value="1"/>
</dbReference>
<accession>A7E5K0</accession>
<reference evidence="5" key="1">
    <citation type="journal article" date="2011" name="PLoS Genet.">
        <title>Genomic analysis of the necrotrophic fungal pathogens Sclerotinia sclerotiorum and Botrytis cinerea.</title>
        <authorList>
            <person name="Amselem J."/>
            <person name="Cuomo C.A."/>
            <person name="van Kan J.A."/>
            <person name="Viaud M."/>
            <person name="Benito E.P."/>
            <person name="Couloux A."/>
            <person name="Coutinho P.M."/>
            <person name="de Vries R.P."/>
            <person name="Dyer P.S."/>
            <person name="Fillinger S."/>
            <person name="Fournier E."/>
            <person name="Gout L."/>
            <person name="Hahn M."/>
            <person name="Kohn L."/>
            <person name="Lapalu N."/>
            <person name="Plummer K.M."/>
            <person name="Pradier J.M."/>
            <person name="Quevillon E."/>
            <person name="Sharon A."/>
            <person name="Simon A."/>
            <person name="ten Have A."/>
            <person name="Tudzynski B."/>
            <person name="Tudzynski P."/>
            <person name="Wincker P."/>
            <person name="Andrew M."/>
            <person name="Anthouard V."/>
            <person name="Beever R.E."/>
            <person name="Beffa R."/>
            <person name="Benoit I."/>
            <person name="Bouzid O."/>
            <person name="Brault B."/>
            <person name="Chen Z."/>
            <person name="Choquer M."/>
            <person name="Collemare J."/>
            <person name="Cotton P."/>
            <person name="Danchin E.G."/>
            <person name="Da Silva C."/>
            <person name="Gautier A."/>
            <person name="Giraud C."/>
            <person name="Giraud T."/>
            <person name="Gonzalez C."/>
            <person name="Grossetete S."/>
            <person name="Guldener U."/>
            <person name="Henrissat B."/>
            <person name="Howlett B.J."/>
            <person name="Kodira C."/>
            <person name="Kretschmer M."/>
            <person name="Lappartient A."/>
            <person name="Leroch M."/>
            <person name="Levis C."/>
            <person name="Mauceli E."/>
            <person name="Neuveglise C."/>
            <person name="Oeser B."/>
            <person name="Pearson M."/>
            <person name="Poulain J."/>
            <person name="Poussereau N."/>
            <person name="Quesneville H."/>
            <person name="Rascle C."/>
            <person name="Schumacher J."/>
            <person name="Segurens B."/>
            <person name="Sexton A."/>
            <person name="Silva E."/>
            <person name="Sirven C."/>
            <person name="Soanes D.M."/>
            <person name="Talbot N.J."/>
            <person name="Templeton M."/>
            <person name="Yandava C."/>
            <person name="Yarden O."/>
            <person name="Zeng Q."/>
            <person name="Rollins J.A."/>
            <person name="Lebrun M.H."/>
            <person name="Dickman M."/>
        </authorList>
    </citation>
    <scope>NUCLEOTIDE SEQUENCE [LARGE SCALE GENOMIC DNA]</scope>
    <source>
        <strain evidence="5">ATCC 18683 / 1980 / Ss-1</strain>
    </source>
</reference>
<keyword evidence="1" id="KW-0238">DNA-binding</keyword>
<sequence length="740" mass="82561">MSSKPRKRPQSRASTTSIHSGLAQPVMEQQYMDPPQWFEHNSNPQHNNIPQLSAEDMVMHSASQLQNPRPYDMEHSLNGVSNHNMQSYHSEVQYRPESGRQSIPMDNYAQNYGEGDSQVLEGRSDEQDEVDSVAGTTGTTKKASRSSAANELEMRQLFQTNKHRTLPEVAAELLLNERGPQSERQRQVFAMLWISKVCDKGTGSVPRGRVYANYVSRCGTEKVTVLNPASFGKLVRVLFPGLKTRRLGMRGESKYHYVNFSLKDDQPQLHEIQTQQPITNFNDANFAQSFNQSMTSQIQYPVDKYPIDRAPFPSPAIAQEPEQRKQRSGGFIRPHSLYTHPVVAKLADLECTTKTPQVLHFAPLGEPSLQEYGAISLPKIQPFLPTGTDSDSALALSALYRSHCTSLVEQVVPKVVLDTLRNISDRLVTHIQNSFHGQPAHVIEAKVGPATTFASLLDKELRVNLTAHAAANMLSNPFNRDSMYEDFITMVNIRKVAESVPTRGMDDVVHLLITELRDLLDPSEVSWEIEGQTPFGEMVARMGRQRQASVHADPTTENVLDRWVNMLLSLPAKFPYATHAEIVWCVQKIGTAVMRDLTIAQGKSFGAWWVTKCWLDEMIAFMAEQGGFMQREIGQGTMGDMPKNPSASRRNSQQEGRYSSGSDEFLGRGVNGERRVSGPRPMDFAREAAMNAAAGHDDSGIGMRTPEDEFSMGKYGFVQDDGHTSMESNSLHAISQGSMS</sequence>
<dbReference type="AlphaFoldDB" id="A7E5K0"/>
<dbReference type="STRING" id="665079.A7E5K0"/>
<dbReference type="InterPro" id="IPR003150">
    <property type="entry name" value="DNA-bd_RFX"/>
</dbReference>
<dbReference type="PROSITE" id="PS51526">
    <property type="entry name" value="RFX_DBD"/>
    <property type="match status" value="1"/>
</dbReference>
<dbReference type="EMBL" id="CH476621">
    <property type="protein sequence ID" value="EDN91172.1"/>
    <property type="molecule type" value="Genomic_DNA"/>
</dbReference>
<dbReference type="FunFam" id="1.10.10.10:FF:000119">
    <property type="entry name" value="DNA damage and replication checkpoint protein"/>
    <property type="match status" value="1"/>
</dbReference>
<dbReference type="Gene3D" id="1.10.10.10">
    <property type="entry name" value="Winged helix-like DNA-binding domain superfamily/Winged helix DNA-binding domain"/>
    <property type="match status" value="1"/>
</dbReference>
<dbReference type="GO" id="GO:0000978">
    <property type="term" value="F:RNA polymerase II cis-regulatory region sequence-specific DNA binding"/>
    <property type="evidence" value="ECO:0000318"/>
    <property type="project" value="GO_Central"/>
</dbReference>
<feature type="domain" description="RFX-type winged-helix" evidence="3">
    <location>
        <begin position="190"/>
        <end position="264"/>
    </location>
</feature>
<gene>
    <name evidence="4" type="ORF">SS1G_00575</name>
</gene>
<feature type="compositionally biased region" description="Polar residues" evidence="2">
    <location>
        <begin position="645"/>
        <end position="662"/>
    </location>
</feature>